<dbReference type="SUPFAM" id="SSF53850">
    <property type="entry name" value="Periplasmic binding protein-like II"/>
    <property type="match status" value="1"/>
</dbReference>
<protein>
    <submittedName>
        <fullName evidence="7">LysR family transcriptional regulator</fullName>
    </submittedName>
</protein>
<dbReference type="GO" id="GO:0043565">
    <property type="term" value="F:sequence-specific DNA binding"/>
    <property type="evidence" value="ECO:0007669"/>
    <property type="project" value="TreeGrafter"/>
</dbReference>
<evidence type="ECO:0000256" key="3">
    <source>
        <dbReference type="ARBA" id="ARBA00023125"/>
    </source>
</evidence>
<dbReference type="RefSeq" id="WP_050492165.1">
    <property type="nucleotide sequence ID" value="NZ_BQHP01000003.1"/>
</dbReference>
<feature type="domain" description="HTH lysR-type" evidence="5">
    <location>
        <begin position="3"/>
        <end position="60"/>
    </location>
</feature>
<evidence type="ECO:0000256" key="4">
    <source>
        <dbReference type="ARBA" id="ARBA00023163"/>
    </source>
</evidence>
<dbReference type="SUPFAM" id="SSF46785">
    <property type="entry name" value="Winged helix' DNA-binding domain"/>
    <property type="match status" value="1"/>
</dbReference>
<dbReference type="PROSITE" id="PS50931">
    <property type="entry name" value="HTH_LYSR"/>
    <property type="match status" value="1"/>
</dbReference>
<dbReference type="Pfam" id="PF00126">
    <property type="entry name" value="HTH_1"/>
    <property type="match status" value="1"/>
</dbReference>
<reference evidence="9 10" key="1">
    <citation type="submission" date="2020-07" db="EMBL/GenBank/DDBJ databases">
        <title>Diversity of carbapenemase encoding genes among Pseudomonas putida group clinical isolates in a tertiary Brazilian hospital.</title>
        <authorList>
            <person name="Alberto-Lei F."/>
            <person name="Nodari C.S."/>
            <person name="Streling A.P."/>
            <person name="Paulino J.T."/>
            <person name="Bessa-Neto F.O."/>
            <person name="Cayo R."/>
            <person name="Gales A.C."/>
        </authorList>
    </citation>
    <scope>NUCLEOTIDE SEQUENCE [LARGE SCALE GENOMIC DNA]</scope>
    <source>
        <strain evidence="7 9">11213</strain>
        <strain evidence="6 10">12273</strain>
    </source>
</reference>
<dbReference type="EMBL" id="JACGDA010000002">
    <property type="protein sequence ID" value="MBA6146240.1"/>
    <property type="molecule type" value="Genomic_DNA"/>
</dbReference>
<keyword evidence="2" id="KW-0805">Transcription regulation</keyword>
<organism evidence="7 9">
    <name type="scientific">Pseudomonas juntendi</name>
    <dbReference type="NCBI Taxonomy" id="2666183"/>
    <lineage>
        <taxon>Bacteria</taxon>
        <taxon>Pseudomonadati</taxon>
        <taxon>Pseudomonadota</taxon>
        <taxon>Gammaproteobacteria</taxon>
        <taxon>Pseudomonadales</taxon>
        <taxon>Pseudomonadaceae</taxon>
        <taxon>Pseudomonas</taxon>
    </lineage>
</organism>
<comment type="similarity">
    <text evidence="1">Belongs to the LysR transcriptional regulatory family.</text>
</comment>
<reference evidence="8" key="2">
    <citation type="submission" date="2023-02" db="EMBL/GenBank/DDBJ databases">
        <title>tmexCD-toprJ-like cluster.</title>
        <authorList>
            <person name="Gao X."/>
            <person name="Wang C."/>
            <person name="Liu J."/>
        </authorList>
    </citation>
    <scope>NUCLEOTIDE SEQUENCE</scope>
    <source>
        <strain evidence="8">GDW21C697WI</strain>
    </source>
</reference>
<keyword evidence="4" id="KW-0804">Transcription</keyword>
<dbReference type="PANTHER" id="PTHR30537:SF5">
    <property type="entry name" value="HTH-TYPE TRANSCRIPTIONAL ACTIVATOR TTDR-RELATED"/>
    <property type="match status" value="1"/>
</dbReference>
<evidence type="ECO:0000259" key="5">
    <source>
        <dbReference type="PROSITE" id="PS50931"/>
    </source>
</evidence>
<proteinExistence type="inferred from homology"/>
<gene>
    <name evidence="6" type="ORF">H4B97_14150</name>
    <name evidence="7" type="ORF">H4C15_01750</name>
    <name evidence="8" type="ORF">PWA60_09460</name>
</gene>
<dbReference type="CDD" id="cd08422">
    <property type="entry name" value="PBP2_CrgA_like"/>
    <property type="match status" value="1"/>
</dbReference>
<dbReference type="Gene3D" id="1.10.10.10">
    <property type="entry name" value="Winged helix-like DNA-binding domain superfamily/Winged helix DNA-binding domain"/>
    <property type="match status" value="1"/>
</dbReference>
<dbReference type="AlphaFoldDB" id="A0A7W2LSG7"/>
<dbReference type="InterPro" id="IPR036390">
    <property type="entry name" value="WH_DNA-bd_sf"/>
</dbReference>
<dbReference type="Proteomes" id="UP001217631">
    <property type="component" value="Chromosome"/>
</dbReference>
<dbReference type="GO" id="GO:0006351">
    <property type="term" value="P:DNA-templated transcription"/>
    <property type="evidence" value="ECO:0007669"/>
    <property type="project" value="TreeGrafter"/>
</dbReference>
<evidence type="ECO:0000313" key="7">
    <source>
        <dbReference type="EMBL" id="MBA6146240.1"/>
    </source>
</evidence>
<name>A0A7W2LSG7_9PSED</name>
<dbReference type="InterPro" id="IPR005119">
    <property type="entry name" value="LysR_subst-bd"/>
</dbReference>
<evidence type="ECO:0000313" key="6">
    <source>
        <dbReference type="EMBL" id="MBA6143592.1"/>
    </source>
</evidence>
<dbReference type="Proteomes" id="UP000590738">
    <property type="component" value="Unassembled WGS sequence"/>
</dbReference>
<keyword evidence="3" id="KW-0238">DNA-binding</keyword>
<dbReference type="EMBL" id="CP118677">
    <property type="protein sequence ID" value="WEA22401.1"/>
    <property type="molecule type" value="Genomic_DNA"/>
</dbReference>
<dbReference type="Pfam" id="PF03466">
    <property type="entry name" value="LysR_substrate"/>
    <property type="match status" value="1"/>
</dbReference>
<dbReference type="FunFam" id="3.40.190.290:FF:000001">
    <property type="entry name" value="Transcriptional regulator, LysR family"/>
    <property type="match status" value="1"/>
</dbReference>
<dbReference type="GO" id="GO:0003700">
    <property type="term" value="F:DNA-binding transcription factor activity"/>
    <property type="evidence" value="ECO:0007669"/>
    <property type="project" value="InterPro"/>
</dbReference>
<evidence type="ECO:0000256" key="1">
    <source>
        <dbReference type="ARBA" id="ARBA00009437"/>
    </source>
</evidence>
<evidence type="ECO:0000256" key="2">
    <source>
        <dbReference type="ARBA" id="ARBA00023015"/>
    </source>
</evidence>
<dbReference type="Proteomes" id="UP000577346">
    <property type="component" value="Unassembled WGS sequence"/>
</dbReference>
<dbReference type="Gene3D" id="3.40.190.290">
    <property type="match status" value="1"/>
</dbReference>
<dbReference type="EMBL" id="JACGCZ010000021">
    <property type="protein sequence ID" value="MBA6143592.1"/>
    <property type="molecule type" value="Genomic_DNA"/>
</dbReference>
<dbReference type="InterPro" id="IPR036388">
    <property type="entry name" value="WH-like_DNA-bd_sf"/>
</dbReference>
<sequence>MLDSLDELRLFLAVYEEGTIRAAAQRLGLTAAGGSKKLLALEDRLGRRLFNRTTRKLSPTADAEKLQRFARQILDGVMEAERTFSEAQDVSGSLRITASATFAQGYLARVLSSFLAAYPKVVVDLHPTDQVVDVVAKGFDLAIRHGVLADSSMIAQRISDSRRVICAAPVYWDKVGVPRLPRDLTNLEGLIVGKEVNWSLSKGGSQQSIKIKRRFESSQAEVVRQMALDGHGIALLADWHVKPDLVSGRLVEALPDWNVEPNVGVYAVYPSRENMAPPVRAFIEHFKEWATIHPIEAEVK</sequence>
<dbReference type="InterPro" id="IPR058163">
    <property type="entry name" value="LysR-type_TF_proteobact-type"/>
</dbReference>
<dbReference type="InterPro" id="IPR000847">
    <property type="entry name" value="LysR_HTH_N"/>
</dbReference>
<dbReference type="PANTHER" id="PTHR30537">
    <property type="entry name" value="HTH-TYPE TRANSCRIPTIONAL REGULATOR"/>
    <property type="match status" value="1"/>
</dbReference>
<evidence type="ECO:0000313" key="8">
    <source>
        <dbReference type="EMBL" id="WEA22401.1"/>
    </source>
</evidence>
<evidence type="ECO:0000313" key="10">
    <source>
        <dbReference type="Proteomes" id="UP000590738"/>
    </source>
</evidence>
<evidence type="ECO:0000313" key="9">
    <source>
        <dbReference type="Proteomes" id="UP000577346"/>
    </source>
</evidence>
<accession>A0A7W2LSG7</accession>